<reference evidence="2 3" key="1">
    <citation type="journal article" date="2016" name="Nat. Commun.">
        <title>Thousands of microbial genomes shed light on interconnected biogeochemical processes in an aquifer system.</title>
        <authorList>
            <person name="Anantharaman K."/>
            <person name="Brown C.T."/>
            <person name="Hug L.A."/>
            <person name="Sharon I."/>
            <person name="Castelle C.J."/>
            <person name="Probst A.J."/>
            <person name="Thomas B.C."/>
            <person name="Singh A."/>
            <person name="Wilkins M.J."/>
            <person name="Karaoz U."/>
            <person name="Brodie E.L."/>
            <person name="Williams K.H."/>
            <person name="Hubbard S.S."/>
            <person name="Banfield J.F."/>
        </authorList>
    </citation>
    <scope>NUCLEOTIDE SEQUENCE [LARGE SCALE GENOMIC DNA]</scope>
</reference>
<comment type="caution">
    <text evidence="2">The sequence shown here is derived from an EMBL/GenBank/DDBJ whole genome shotgun (WGS) entry which is preliminary data.</text>
</comment>
<dbReference type="STRING" id="1798531.A2392_00695"/>
<dbReference type="Proteomes" id="UP000177395">
    <property type="component" value="Unassembled WGS sequence"/>
</dbReference>
<proteinExistence type="predicted"/>
<name>A0A1F6FJ74_9BACT</name>
<evidence type="ECO:0000313" key="3">
    <source>
        <dbReference type="Proteomes" id="UP000177395"/>
    </source>
</evidence>
<evidence type="ECO:0008006" key="4">
    <source>
        <dbReference type="Google" id="ProtNLM"/>
    </source>
</evidence>
<sequence length="136" mass="14911">MEALHLLSLAIALIAIVIADRQAFAWMTGKTAKIPRGSLHLVHNAVWIGLGGLIASGIFLAYPMINYLIKEPAFIIKMMFVGILVSNGFLIKSLMYVAYERAFKDLSLIERVPLFLSGAISVISWVAAAMIGLFFL</sequence>
<keyword evidence="1" id="KW-1133">Transmembrane helix</keyword>
<dbReference type="EMBL" id="MFMS01000004">
    <property type="protein sequence ID" value="OGG85914.1"/>
    <property type="molecule type" value="Genomic_DNA"/>
</dbReference>
<evidence type="ECO:0000313" key="2">
    <source>
        <dbReference type="EMBL" id="OGG85914.1"/>
    </source>
</evidence>
<dbReference type="AlphaFoldDB" id="A0A1F6FJ74"/>
<evidence type="ECO:0000256" key="1">
    <source>
        <dbReference type="SAM" id="Phobius"/>
    </source>
</evidence>
<keyword evidence="1" id="KW-0472">Membrane</keyword>
<keyword evidence="1" id="KW-0812">Transmembrane</keyword>
<accession>A0A1F6FJ74</accession>
<feature type="transmembrane region" description="Helical" evidence="1">
    <location>
        <begin position="114"/>
        <end position="135"/>
    </location>
</feature>
<feature type="transmembrane region" description="Helical" evidence="1">
    <location>
        <begin position="41"/>
        <end position="62"/>
    </location>
</feature>
<organism evidence="2 3">
    <name type="scientific">Candidatus Kaiserbacteria bacterium RIFOXYB1_FULL_46_14</name>
    <dbReference type="NCBI Taxonomy" id="1798531"/>
    <lineage>
        <taxon>Bacteria</taxon>
        <taxon>Candidatus Kaiseribacteriota</taxon>
    </lineage>
</organism>
<feature type="transmembrane region" description="Helical" evidence="1">
    <location>
        <begin position="74"/>
        <end position="99"/>
    </location>
</feature>
<gene>
    <name evidence="2" type="ORF">A2392_00695</name>
</gene>
<protein>
    <recommendedName>
        <fullName evidence="4">Copper resistance protein D domain-containing protein</fullName>
    </recommendedName>
</protein>